<reference evidence="1" key="1">
    <citation type="submission" date="2020-08" db="EMBL/GenBank/DDBJ databases">
        <title>Multicomponent nature underlies the extraordinary mechanical properties of spider dragline silk.</title>
        <authorList>
            <person name="Kono N."/>
            <person name="Nakamura H."/>
            <person name="Mori M."/>
            <person name="Yoshida Y."/>
            <person name="Ohtoshi R."/>
            <person name="Malay A.D."/>
            <person name="Moran D.A.P."/>
            <person name="Tomita M."/>
            <person name="Numata K."/>
            <person name="Arakawa K."/>
        </authorList>
    </citation>
    <scope>NUCLEOTIDE SEQUENCE</scope>
</reference>
<evidence type="ECO:0000313" key="1">
    <source>
        <dbReference type="EMBL" id="GFT72190.1"/>
    </source>
</evidence>
<comment type="caution">
    <text evidence="1">The sequence shown here is derived from an EMBL/GenBank/DDBJ whole genome shotgun (WGS) entry which is preliminary data.</text>
</comment>
<protein>
    <submittedName>
        <fullName evidence="1">Uncharacterized protein</fullName>
    </submittedName>
</protein>
<dbReference type="AlphaFoldDB" id="A0A8X6PJY4"/>
<sequence>MIVREHRFELMQCEKRYKELVTQQEEVKNSNSRLKQVLNSFLSSQLQEHENWEFIKRWTAGICRKTAIYKDTPSHSKDFSRQLDE</sequence>
<gene>
    <name evidence="1" type="ORF">NPIL_97631</name>
</gene>
<dbReference type="Proteomes" id="UP000887013">
    <property type="component" value="Unassembled WGS sequence"/>
</dbReference>
<feature type="non-terminal residue" evidence="1">
    <location>
        <position position="1"/>
    </location>
</feature>
<keyword evidence="2" id="KW-1185">Reference proteome</keyword>
<dbReference type="EMBL" id="BMAW01070196">
    <property type="protein sequence ID" value="GFT72190.1"/>
    <property type="molecule type" value="Genomic_DNA"/>
</dbReference>
<dbReference type="OrthoDB" id="6435463at2759"/>
<evidence type="ECO:0000313" key="2">
    <source>
        <dbReference type="Proteomes" id="UP000887013"/>
    </source>
</evidence>
<organism evidence="1 2">
    <name type="scientific">Nephila pilipes</name>
    <name type="common">Giant wood spider</name>
    <name type="synonym">Nephila maculata</name>
    <dbReference type="NCBI Taxonomy" id="299642"/>
    <lineage>
        <taxon>Eukaryota</taxon>
        <taxon>Metazoa</taxon>
        <taxon>Ecdysozoa</taxon>
        <taxon>Arthropoda</taxon>
        <taxon>Chelicerata</taxon>
        <taxon>Arachnida</taxon>
        <taxon>Araneae</taxon>
        <taxon>Araneomorphae</taxon>
        <taxon>Entelegynae</taxon>
        <taxon>Araneoidea</taxon>
        <taxon>Nephilidae</taxon>
        <taxon>Nephila</taxon>
    </lineage>
</organism>
<name>A0A8X6PJY4_NEPPI</name>
<accession>A0A8X6PJY4</accession>
<proteinExistence type="predicted"/>